<evidence type="ECO:0000256" key="1">
    <source>
        <dbReference type="SAM" id="MobiDB-lite"/>
    </source>
</evidence>
<feature type="compositionally biased region" description="Acidic residues" evidence="1">
    <location>
        <begin position="690"/>
        <end position="700"/>
    </location>
</feature>
<feature type="compositionally biased region" description="Basic and acidic residues" evidence="1">
    <location>
        <begin position="60"/>
        <end position="69"/>
    </location>
</feature>
<accession>A0AAD6T1Q8</accession>
<dbReference type="EMBL" id="JARJCM010000035">
    <property type="protein sequence ID" value="KAJ7037753.1"/>
    <property type="molecule type" value="Genomic_DNA"/>
</dbReference>
<proteinExistence type="predicted"/>
<reference evidence="2" key="1">
    <citation type="submission" date="2023-03" db="EMBL/GenBank/DDBJ databases">
        <title>Massive genome expansion in bonnet fungi (Mycena s.s.) driven by repeated elements and novel gene families across ecological guilds.</title>
        <authorList>
            <consortium name="Lawrence Berkeley National Laboratory"/>
            <person name="Harder C.B."/>
            <person name="Miyauchi S."/>
            <person name="Viragh M."/>
            <person name="Kuo A."/>
            <person name="Thoen E."/>
            <person name="Andreopoulos B."/>
            <person name="Lu D."/>
            <person name="Skrede I."/>
            <person name="Drula E."/>
            <person name="Henrissat B."/>
            <person name="Morin E."/>
            <person name="Kohler A."/>
            <person name="Barry K."/>
            <person name="LaButti K."/>
            <person name="Morin E."/>
            <person name="Salamov A."/>
            <person name="Lipzen A."/>
            <person name="Mereny Z."/>
            <person name="Hegedus B."/>
            <person name="Baldrian P."/>
            <person name="Stursova M."/>
            <person name="Weitz H."/>
            <person name="Taylor A."/>
            <person name="Grigoriev I.V."/>
            <person name="Nagy L.G."/>
            <person name="Martin F."/>
            <person name="Kauserud H."/>
        </authorList>
    </citation>
    <scope>NUCLEOTIDE SEQUENCE</scope>
    <source>
        <strain evidence="2">CBHHK200</strain>
    </source>
</reference>
<dbReference type="Pfam" id="PF18759">
    <property type="entry name" value="Plavaka"/>
    <property type="match status" value="1"/>
</dbReference>
<evidence type="ECO:0000313" key="2">
    <source>
        <dbReference type="EMBL" id="KAJ7037753.1"/>
    </source>
</evidence>
<keyword evidence="3" id="KW-1185">Reference proteome</keyword>
<evidence type="ECO:0008006" key="4">
    <source>
        <dbReference type="Google" id="ProtNLM"/>
    </source>
</evidence>
<dbReference type="Proteomes" id="UP001218188">
    <property type="component" value="Unassembled WGS sequence"/>
</dbReference>
<protein>
    <recommendedName>
        <fullName evidence="4">C2H2-type domain-containing protein</fullName>
    </recommendedName>
</protein>
<organism evidence="2 3">
    <name type="scientific">Mycena alexandri</name>
    <dbReference type="NCBI Taxonomy" id="1745969"/>
    <lineage>
        <taxon>Eukaryota</taxon>
        <taxon>Fungi</taxon>
        <taxon>Dikarya</taxon>
        <taxon>Basidiomycota</taxon>
        <taxon>Agaricomycotina</taxon>
        <taxon>Agaricomycetes</taxon>
        <taxon>Agaricomycetidae</taxon>
        <taxon>Agaricales</taxon>
        <taxon>Marasmiineae</taxon>
        <taxon>Mycenaceae</taxon>
        <taxon>Mycena</taxon>
    </lineage>
</organism>
<evidence type="ECO:0000313" key="3">
    <source>
        <dbReference type="Proteomes" id="UP001218188"/>
    </source>
</evidence>
<comment type="caution">
    <text evidence="2">The sequence shown here is derived from an EMBL/GenBank/DDBJ whole genome shotgun (WGS) entry which is preliminary data.</text>
</comment>
<name>A0AAD6T1Q8_9AGAR</name>
<feature type="region of interest" description="Disordered" evidence="1">
    <location>
        <begin position="672"/>
        <end position="704"/>
    </location>
</feature>
<feature type="compositionally biased region" description="Basic and acidic residues" evidence="1">
    <location>
        <begin position="76"/>
        <end position="86"/>
    </location>
</feature>
<gene>
    <name evidence="2" type="ORF">C8F04DRAFT_952139</name>
</gene>
<feature type="region of interest" description="Disordered" evidence="1">
    <location>
        <begin position="34"/>
        <end position="126"/>
    </location>
</feature>
<dbReference type="AlphaFoldDB" id="A0AAD6T1Q8"/>
<sequence length="960" mass="108980">MATTITSGFSCEYCAAKLSSEQGLRSHIHQSQACTARHNARYADSDSESSGDDAPAAPLRDSDVGDNLRESWNGDARVDSDLERDVNNFGADPPSDDELPPIRDPEPPSASKRRRATMEEVEDEDERWVQDFPQEFEAGAVLEECKTEFEKLRQKQKAAGEKPWSPFKSEEEWEMARWLMTSGLSQSKTDDFLKLNSVRNDVKPSFHNNRAFLKHIDALPEGPGWRCFPFDLEGNERDADGVPKVETVYMWYRNPVECIQELLSNPAFKKMGFAPRRVFKDVDDDGEGKNREYNERWTAEWWWEIQNLLPKGSTLCPIIISSDKTQLTRFSGDQQAWPVYLTIGNIDKETRQKGVRMDCADGFVRMMFPILSAYIADYPEQCLIACCRENSCPRCLVDPKHRGDPTHSPWRSTTDTLRFLDEQSKGQHPPEFKTQNLRPVVPFWANLPHCDIFSCMTPDILHELHNGLFGDHLVSWTSEAMAGLGPEIDVRFRAMTHHPSLRHFKKGISLTTQWTGTEHKNMEKVFLGILPGATEPGVQRAVKGVVDFIHYAHFETHCDESLAKMDAAWAAFHSNKVIFKELEIRDEFDIIKLHKAKHYCDSIRSRGTADGFNSENTERLHIDLAKVAYKASNRRDYTPQMTVWLRRQEAVYKFGTYLQWAAPGYIAKPATVDDETTSIPPAPEPPLVPDDSDDEGELEDSPPSVPVYVVAKKPGFPNVTATSISTDFRAPDFLLHLSAFLDSKSIIPPIELSPSSKFPVYKHLSLTLPAVSAVTSKTVGDTITAVKGEGMKITPTAVKPATHGRFDTILVRTHPRGDGASPVDGLRVARVKAIFRLPEFHGTYPDPLAYIEWFRPLTQPVPDIGMYQLAPSTRNHRPNSTIIPITDIVRSCHLIPVFGHVSNATWTSDRVLDQSPSFYLNPYLRHHDFYLFRYLIDLYNSRKEEEERRVRMRRMGRAGR</sequence>
<dbReference type="InterPro" id="IPR041078">
    <property type="entry name" value="Plavaka"/>
</dbReference>